<protein>
    <submittedName>
        <fullName evidence="2">Uncharacterized protein</fullName>
    </submittedName>
</protein>
<keyword evidence="1" id="KW-0472">Membrane</keyword>
<evidence type="ECO:0000256" key="1">
    <source>
        <dbReference type="SAM" id="Phobius"/>
    </source>
</evidence>
<dbReference type="OrthoDB" id="9940792at2"/>
<sequence length="88" mass="10341">MKMFVKEMILNICLYIFPLIFIISGISGGNVMLQVGVILAGIISLLMILIYVLYFITHNKNDYINYRKYLLLCEILILLICFWTFIRK</sequence>
<dbReference type="AlphaFoldDB" id="A0A387AVV1"/>
<dbReference type="KEGG" id="abom:D7I45_04815"/>
<dbReference type="EMBL" id="CP032626">
    <property type="protein sequence ID" value="AYF92836.1"/>
    <property type="molecule type" value="Genomic_DNA"/>
</dbReference>
<organism evidence="2 3">
    <name type="scientific">Apilactobacillus bombintestini</name>
    <dbReference type="NCBI Taxonomy" id="2419772"/>
    <lineage>
        <taxon>Bacteria</taxon>
        <taxon>Bacillati</taxon>
        <taxon>Bacillota</taxon>
        <taxon>Bacilli</taxon>
        <taxon>Lactobacillales</taxon>
        <taxon>Lactobacillaceae</taxon>
        <taxon>Apilactobacillus</taxon>
    </lineage>
</organism>
<feature type="transmembrane region" description="Helical" evidence="1">
    <location>
        <begin position="69"/>
        <end position="86"/>
    </location>
</feature>
<keyword evidence="3" id="KW-1185">Reference proteome</keyword>
<evidence type="ECO:0000313" key="2">
    <source>
        <dbReference type="EMBL" id="AYF92836.1"/>
    </source>
</evidence>
<proteinExistence type="predicted"/>
<evidence type="ECO:0000313" key="3">
    <source>
        <dbReference type="Proteomes" id="UP000272003"/>
    </source>
</evidence>
<name>A0A387AVV1_9LACO</name>
<feature type="transmembrane region" description="Helical" evidence="1">
    <location>
        <begin position="37"/>
        <end position="57"/>
    </location>
</feature>
<keyword evidence="1" id="KW-1133">Transmembrane helix</keyword>
<dbReference type="Proteomes" id="UP000272003">
    <property type="component" value="Chromosome"/>
</dbReference>
<accession>A0A387AVV1</accession>
<keyword evidence="1" id="KW-0812">Transmembrane</keyword>
<reference evidence="2 3" key="1">
    <citation type="submission" date="2018-09" db="EMBL/GenBank/DDBJ databases">
        <title>Genome sequencing of strain BHWM-4.</title>
        <authorList>
            <person name="Heo J."/>
            <person name="Kim S.-J."/>
            <person name="Kwon S.-W."/>
        </authorList>
    </citation>
    <scope>NUCLEOTIDE SEQUENCE [LARGE SCALE GENOMIC DNA]</scope>
    <source>
        <strain evidence="2 3">BHWM-4</strain>
    </source>
</reference>
<gene>
    <name evidence="2" type="ORF">D7I45_04815</name>
</gene>
<feature type="transmembrane region" description="Helical" evidence="1">
    <location>
        <begin position="12"/>
        <end position="31"/>
    </location>
</feature>